<gene>
    <name evidence="9" type="primary">secD</name>
    <name evidence="13" type="ORF">A3H02_02570</name>
</gene>
<evidence type="ECO:0000313" key="14">
    <source>
        <dbReference type="Proteomes" id="UP000176787"/>
    </source>
</evidence>
<dbReference type="Gene3D" id="3.30.1360.200">
    <property type="match status" value="1"/>
</dbReference>
<evidence type="ECO:0000256" key="8">
    <source>
        <dbReference type="ARBA" id="ARBA00023136"/>
    </source>
</evidence>
<comment type="caution">
    <text evidence="9">Lacks conserved residue(s) required for the propagation of feature annotation.</text>
</comment>
<evidence type="ECO:0000256" key="1">
    <source>
        <dbReference type="ARBA" id="ARBA00004651"/>
    </source>
</evidence>
<dbReference type="InterPro" id="IPR022646">
    <property type="entry name" value="SecD/SecF_CS"/>
</dbReference>
<dbReference type="InterPro" id="IPR048634">
    <property type="entry name" value="SecD_SecF_C"/>
</dbReference>
<dbReference type="Gene3D" id="1.20.1640.10">
    <property type="entry name" value="Multidrug efflux transporter AcrB transmembrane domain"/>
    <property type="match status" value="1"/>
</dbReference>
<feature type="transmembrane region" description="Helical" evidence="9">
    <location>
        <begin position="413"/>
        <end position="437"/>
    </location>
</feature>
<evidence type="ECO:0000259" key="10">
    <source>
        <dbReference type="Pfam" id="PF02355"/>
    </source>
</evidence>
<dbReference type="InterPro" id="IPR055344">
    <property type="entry name" value="SecD_SecF_C_bact"/>
</dbReference>
<comment type="subunit">
    <text evidence="9">Forms a complex with SecF. Part of the essential Sec protein translocation apparatus which comprises SecA, SecYEG and auxiliary proteins SecDF. Other proteins may also be involved.</text>
</comment>
<keyword evidence="8 9" id="KW-0472">Membrane</keyword>
<keyword evidence="4 9" id="KW-0812">Transmembrane</keyword>
<feature type="domain" description="SecDF P1 head subdomain" evidence="12">
    <location>
        <begin position="166"/>
        <end position="268"/>
    </location>
</feature>
<dbReference type="SUPFAM" id="SSF82866">
    <property type="entry name" value="Multidrug efflux transporter AcrB transmembrane domain"/>
    <property type="match status" value="1"/>
</dbReference>
<dbReference type="AlphaFoldDB" id="A0A1G2F1V2"/>
<dbReference type="GO" id="GO:0006605">
    <property type="term" value="P:protein targeting"/>
    <property type="evidence" value="ECO:0007669"/>
    <property type="project" value="UniProtKB-UniRule"/>
</dbReference>
<keyword evidence="3 9" id="KW-1003">Cell membrane</keyword>
<keyword evidence="2 9" id="KW-0813">Transport</keyword>
<keyword evidence="6 9" id="KW-1133">Transmembrane helix</keyword>
<dbReference type="GO" id="GO:0065002">
    <property type="term" value="P:intracellular protein transmembrane transport"/>
    <property type="evidence" value="ECO:0007669"/>
    <property type="project" value="UniProtKB-UniRule"/>
</dbReference>
<dbReference type="Gene3D" id="3.30.70.3400">
    <property type="match status" value="1"/>
</dbReference>
<dbReference type="NCBIfam" id="TIGR00916">
    <property type="entry name" value="2A0604s01"/>
    <property type="match status" value="1"/>
</dbReference>
<evidence type="ECO:0000256" key="3">
    <source>
        <dbReference type="ARBA" id="ARBA00022475"/>
    </source>
</evidence>
<evidence type="ECO:0000256" key="7">
    <source>
        <dbReference type="ARBA" id="ARBA00023010"/>
    </source>
</evidence>
<organism evidence="13 14">
    <name type="scientific">Candidatus Niyogibacteria bacterium RIFCSPLOWO2_12_FULL_41_13</name>
    <dbReference type="NCBI Taxonomy" id="1801726"/>
    <lineage>
        <taxon>Bacteria</taxon>
        <taxon>Candidatus Niyogiibacteriota</taxon>
    </lineage>
</organism>
<evidence type="ECO:0000256" key="2">
    <source>
        <dbReference type="ARBA" id="ARBA00022448"/>
    </source>
</evidence>
<reference evidence="13 14" key="1">
    <citation type="journal article" date="2016" name="Nat. Commun.">
        <title>Thousands of microbial genomes shed light on interconnected biogeochemical processes in an aquifer system.</title>
        <authorList>
            <person name="Anantharaman K."/>
            <person name="Brown C.T."/>
            <person name="Hug L.A."/>
            <person name="Sharon I."/>
            <person name="Castelle C.J."/>
            <person name="Probst A.J."/>
            <person name="Thomas B.C."/>
            <person name="Singh A."/>
            <person name="Wilkins M.J."/>
            <person name="Karaoz U."/>
            <person name="Brodie E.L."/>
            <person name="Williams K.H."/>
            <person name="Hubbard S.S."/>
            <person name="Banfield J.F."/>
        </authorList>
    </citation>
    <scope>NUCLEOTIDE SEQUENCE [LARGE SCALE GENOMIC DNA]</scope>
</reference>
<comment type="similarity">
    <text evidence="9">Belongs to the SecD/SecF family. SecD subfamily.</text>
</comment>
<dbReference type="GO" id="GO:0015450">
    <property type="term" value="F:protein-transporting ATPase activity"/>
    <property type="evidence" value="ECO:0007669"/>
    <property type="project" value="InterPro"/>
</dbReference>
<dbReference type="HAMAP" id="MF_01463_B">
    <property type="entry name" value="SecD_B"/>
    <property type="match status" value="1"/>
</dbReference>
<feature type="transmembrane region" description="Helical" evidence="9">
    <location>
        <begin position="17"/>
        <end position="36"/>
    </location>
</feature>
<keyword evidence="7 9" id="KW-0811">Translocation</keyword>
<dbReference type="InterPro" id="IPR022813">
    <property type="entry name" value="SecD/SecF_arch_bac"/>
</dbReference>
<proteinExistence type="inferred from homology"/>
<sequence length="442" mass="49716">MIYCEYPIFRLMPKRKYYFLSAAFLLLTVFLLYFHLSPFLLKNQFLAGKFAKFPFKLGLDLQGGSHLIYQADLSVVKGREIDSAMSGLRDVIERRVNLFGVREPIVQVQKKDKERRLIVELAGVYNIDEAIKMIGETPYLEFKTQRTEEETKIILESQKQNQRLNEDPYFISAALTGRFLKKSTLQFDETTFEPIISLEFDETGKEIFAKITKENVGKPVAIYLDGVPISVPVVREEIIGGKAQITGKFTPKEAKLLVQRLNSGALPIPIKLVSQERVGPTLGQDSINDSIKAGLIGLSLLSLYFLAYYRLLGLIALFALLFYFGFTLLLFKLIPVTLTLAGLIGFLMSLGMALDANVLIFERTKEELKAGKTKTIAVEDGFKRAWNAIFDSNLTTIFIGIVLFWLGTSAIKGFALTLIIGVATSMLSGVWLTKIYLRALNR</sequence>
<dbReference type="GO" id="GO:0005886">
    <property type="term" value="C:plasma membrane"/>
    <property type="evidence" value="ECO:0007669"/>
    <property type="project" value="UniProtKB-SubCell"/>
</dbReference>
<dbReference type="Proteomes" id="UP000176787">
    <property type="component" value="Unassembled WGS sequence"/>
</dbReference>
<feature type="domain" description="Protein translocase subunit SecDF P1" evidence="11">
    <location>
        <begin position="88"/>
        <end position="145"/>
    </location>
</feature>
<name>A0A1G2F1V2_9BACT</name>
<dbReference type="STRING" id="1801726.A3H02_02570"/>
<dbReference type="PANTHER" id="PTHR30081:SF1">
    <property type="entry name" value="PROTEIN TRANSLOCASE SUBUNIT SECD"/>
    <property type="match status" value="1"/>
</dbReference>
<dbReference type="EMBL" id="MHMS01000025">
    <property type="protein sequence ID" value="OGZ31568.1"/>
    <property type="molecule type" value="Genomic_DNA"/>
</dbReference>
<keyword evidence="5 9" id="KW-0653">Protein transport</keyword>
<dbReference type="InterPro" id="IPR054384">
    <property type="entry name" value="SecDF_P1_head"/>
</dbReference>
<dbReference type="InterPro" id="IPR048631">
    <property type="entry name" value="SecD_1st"/>
</dbReference>
<dbReference type="PANTHER" id="PTHR30081">
    <property type="entry name" value="PROTEIN-EXPORT MEMBRANE PROTEIN SEC"/>
    <property type="match status" value="1"/>
</dbReference>
<dbReference type="NCBIfam" id="TIGR01129">
    <property type="entry name" value="secD"/>
    <property type="match status" value="1"/>
</dbReference>
<dbReference type="Pfam" id="PF21760">
    <property type="entry name" value="SecD_1st"/>
    <property type="match status" value="1"/>
</dbReference>
<dbReference type="Pfam" id="PF02355">
    <property type="entry name" value="SecD_SecF_C"/>
    <property type="match status" value="1"/>
</dbReference>
<feature type="transmembrane region" description="Helical" evidence="9">
    <location>
        <begin position="314"/>
        <end position="334"/>
    </location>
</feature>
<evidence type="ECO:0000259" key="11">
    <source>
        <dbReference type="Pfam" id="PF21760"/>
    </source>
</evidence>
<dbReference type="InterPro" id="IPR005791">
    <property type="entry name" value="SecD"/>
</dbReference>
<accession>A0A1G2F1V2</accession>
<feature type="domain" description="Protein export membrane protein SecD/SecF C-terminal" evidence="10">
    <location>
        <begin position="271"/>
        <end position="437"/>
    </location>
</feature>
<comment type="function">
    <text evidence="9">Part of the Sec protein translocase complex. Interacts with the SecYEG preprotein conducting channel. SecDF uses the proton motive force (PMF) to complete protein translocation after the ATP-dependent function of SecA.</text>
</comment>
<dbReference type="Pfam" id="PF07549">
    <property type="entry name" value="Sec_GG"/>
    <property type="match status" value="1"/>
</dbReference>
<evidence type="ECO:0000256" key="9">
    <source>
        <dbReference type="HAMAP-Rule" id="MF_01463"/>
    </source>
</evidence>
<dbReference type="GO" id="GO:0043952">
    <property type="term" value="P:protein transport by the Sec complex"/>
    <property type="evidence" value="ECO:0007669"/>
    <property type="project" value="UniProtKB-UniRule"/>
</dbReference>
<evidence type="ECO:0000256" key="5">
    <source>
        <dbReference type="ARBA" id="ARBA00022927"/>
    </source>
</evidence>
<evidence type="ECO:0000256" key="6">
    <source>
        <dbReference type="ARBA" id="ARBA00022989"/>
    </source>
</evidence>
<evidence type="ECO:0000256" key="4">
    <source>
        <dbReference type="ARBA" id="ARBA00022692"/>
    </source>
</evidence>
<evidence type="ECO:0000259" key="12">
    <source>
        <dbReference type="Pfam" id="PF22599"/>
    </source>
</evidence>
<comment type="caution">
    <text evidence="13">The sequence shown here is derived from an EMBL/GenBank/DDBJ whole genome shotgun (WGS) entry which is preliminary data.</text>
</comment>
<feature type="transmembrane region" description="Helical" evidence="9">
    <location>
        <begin position="388"/>
        <end position="407"/>
    </location>
</feature>
<protein>
    <recommendedName>
        <fullName evidence="9">Protein translocase subunit SecD</fullName>
    </recommendedName>
</protein>
<comment type="subcellular location">
    <subcellularLocation>
        <location evidence="1 9">Cell membrane</location>
        <topology evidence="1 9">Multi-pass membrane protein</topology>
    </subcellularLocation>
</comment>
<dbReference type="Pfam" id="PF22599">
    <property type="entry name" value="SecDF_P1_head"/>
    <property type="match status" value="1"/>
</dbReference>
<evidence type="ECO:0000313" key="13">
    <source>
        <dbReference type="EMBL" id="OGZ31568.1"/>
    </source>
</evidence>